<organism evidence="3 4">
    <name type="scientific">Penicillium salamii</name>
    <dbReference type="NCBI Taxonomy" id="1612424"/>
    <lineage>
        <taxon>Eukaryota</taxon>
        <taxon>Fungi</taxon>
        <taxon>Dikarya</taxon>
        <taxon>Ascomycota</taxon>
        <taxon>Pezizomycotina</taxon>
        <taxon>Eurotiomycetes</taxon>
        <taxon>Eurotiomycetidae</taxon>
        <taxon>Eurotiales</taxon>
        <taxon>Aspergillaceae</taxon>
        <taxon>Penicillium</taxon>
    </lineage>
</organism>
<keyword evidence="2" id="KW-0472">Membrane</keyword>
<accession>A0A9W4NEE8</accession>
<evidence type="ECO:0000313" key="4">
    <source>
        <dbReference type="Proteomes" id="UP001152646"/>
    </source>
</evidence>
<dbReference type="Proteomes" id="UP001152646">
    <property type="component" value="Unassembled WGS sequence"/>
</dbReference>
<dbReference type="EMBL" id="CAJVPA010000180">
    <property type="protein sequence ID" value="CAG8368569.1"/>
    <property type="molecule type" value="Genomic_DNA"/>
</dbReference>
<keyword evidence="2" id="KW-1133">Transmembrane helix</keyword>
<protein>
    <submittedName>
        <fullName evidence="3">Uncharacterized protein</fullName>
    </submittedName>
</protein>
<feature type="transmembrane region" description="Helical" evidence="2">
    <location>
        <begin position="42"/>
        <end position="61"/>
    </location>
</feature>
<feature type="region of interest" description="Disordered" evidence="1">
    <location>
        <begin position="193"/>
        <end position="214"/>
    </location>
</feature>
<dbReference type="AlphaFoldDB" id="A0A9W4NEE8"/>
<keyword evidence="2" id="KW-0812">Transmembrane</keyword>
<proteinExistence type="predicted"/>
<gene>
    <name evidence="3" type="ORF">PSALAMII_LOCUS4659</name>
</gene>
<reference evidence="3" key="1">
    <citation type="submission" date="2021-07" db="EMBL/GenBank/DDBJ databases">
        <authorList>
            <person name="Branca A.L. A."/>
        </authorList>
    </citation>
    <scope>NUCLEOTIDE SEQUENCE</scope>
</reference>
<evidence type="ECO:0000256" key="1">
    <source>
        <dbReference type="SAM" id="MobiDB-lite"/>
    </source>
</evidence>
<dbReference type="OrthoDB" id="3520229at2759"/>
<evidence type="ECO:0000256" key="2">
    <source>
        <dbReference type="SAM" id="Phobius"/>
    </source>
</evidence>
<sequence>MDMSDNKTCNKESQGKHPRYFSQWLFIDWGWIPRSLPKHQPIFFYAIVLPVILNPFACFFVKPPDFFLFCPLVRLLTNLRPPPPTSEAAYSTEMSTTTSSVSATSTACGSGVWQIPTTDAACAAKIRGNVTDVMDQCCGDASTHKYENDCGIYCLAQGQDIKKLQNCITSKSGNFNDVFCNAALNATATATSTKSTSTGTSTSSTGTSTSTGNAAVANQPVSKSGLGMIALLFGSAFMAVLS</sequence>
<comment type="caution">
    <text evidence="3">The sequence shown here is derived from an EMBL/GenBank/DDBJ whole genome shotgun (WGS) entry which is preliminary data.</text>
</comment>
<name>A0A9W4NEE8_9EURO</name>
<evidence type="ECO:0000313" key="3">
    <source>
        <dbReference type="EMBL" id="CAG8368569.1"/>
    </source>
</evidence>